<accession>A0A5C3P0P1</accession>
<dbReference type="Pfam" id="PF18758">
    <property type="entry name" value="KDZ"/>
    <property type="match status" value="1"/>
</dbReference>
<keyword evidence="4" id="KW-1185">Reference proteome</keyword>
<reference evidence="3 4" key="1">
    <citation type="journal article" date="2019" name="Nat. Ecol. Evol.">
        <title>Megaphylogeny resolves global patterns of mushroom evolution.</title>
        <authorList>
            <person name="Varga T."/>
            <person name="Krizsan K."/>
            <person name="Foldi C."/>
            <person name="Dima B."/>
            <person name="Sanchez-Garcia M."/>
            <person name="Sanchez-Ramirez S."/>
            <person name="Szollosi G.J."/>
            <person name="Szarkandi J.G."/>
            <person name="Papp V."/>
            <person name="Albert L."/>
            <person name="Andreopoulos W."/>
            <person name="Angelini C."/>
            <person name="Antonin V."/>
            <person name="Barry K.W."/>
            <person name="Bougher N.L."/>
            <person name="Buchanan P."/>
            <person name="Buyck B."/>
            <person name="Bense V."/>
            <person name="Catcheside P."/>
            <person name="Chovatia M."/>
            <person name="Cooper J."/>
            <person name="Damon W."/>
            <person name="Desjardin D."/>
            <person name="Finy P."/>
            <person name="Geml J."/>
            <person name="Haridas S."/>
            <person name="Hughes K."/>
            <person name="Justo A."/>
            <person name="Karasinski D."/>
            <person name="Kautmanova I."/>
            <person name="Kiss B."/>
            <person name="Kocsube S."/>
            <person name="Kotiranta H."/>
            <person name="LaButti K.M."/>
            <person name="Lechner B.E."/>
            <person name="Liimatainen K."/>
            <person name="Lipzen A."/>
            <person name="Lukacs Z."/>
            <person name="Mihaltcheva S."/>
            <person name="Morgado L.N."/>
            <person name="Niskanen T."/>
            <person name="Noordeloos M.E."/>
            <person name="Ohm R.A."/>
            <person name="Ortiz-Santana B."/>
            <person name="Ovrebo C."/>
            <person name="Racz N."/>
            <person name="Riley R."/>
            <person name="Savchenko A."/>
            <person name="Shiryaev A."/>
            <person name="Soop K."/>
            <person name="Spirin V."/>
            <person name="Szebenyi C."/>
            <person name="Tomsovsky M."/>
            <person name="Tulloss R.E."/>
            <person name="Uehling J."/>
            <person name="Grigoriev I.V."/>
            <person name="Vagvolgyi C."/>
            <person name="Papp T."/>
            <person name="Martin F.M."/>
            <person name="Miettinen O."/>
            <person name="Hibbett D.S."/>
            <person name="Nagy L.G."/>
        </authorList>
    </citation>
    <scope>NUCLEOTIDE SEQUENCE [LARGE SCALE GENOMIC DNA]</scope>
    <source>
        <strain evidence="3 4">HHB13444</strain>
    </source>
</reference>
<sequence>MKPLRPRDENAASKSKARTEQAGDQKSPPKEWADRFDSLLADMLTWEAPSETIHTCRCGSGRNAQYRCVQCDCSHLRCKYCMKTAHKNAWFHYIEAWEDEKYFKRYDLISLGFVIHLGHEGQPCPHLSASRSPSRITIAHSNGVHECNLQYCHCPDAPEQVSQLVQARIFPASLDRVRNAFTLSLLRMWHQLWLCAKISTNHFMRALARYTDNAFPHEVKDRNRQFRTVSRVFAYLQMVKRSGKHLGIVIPGRDPKDITVGCVACPKPRFNLPANWREAPFHLRPIFRDVQGMDGNAALQKRAKKDDPEDLAFAFRQAFFGDHTEMADMVAESYEEDKDTPTMTCSGFKVGRSQRPGKFRFVDTSGIIAITCRHIFFRSGTVVDMITGERSCSSMA</sequence>
<name>A0A5C3P0P1_9APHY</name>
<protein>
    <recommendedName>
        <fullName evidence="2">CxC2-like cysteine cluster KDZ transposase-associated domain-containing protein</fullName>
    </recommendedName>
</protein>
<dbReference type="Proteomes" id="UP000308197">
    <property type="component" value="Unassembled WGS sequence"/>
</dbReference>
<evidence type="ECO:0000259" key="2">
    <source>
        <dbReference type="Pfam" id="PF18803"/>
    </source>
</evidence>
<dbReference type="InterPro" id="IPR041457">
    <property type="entry name" value="CxC2_KDZ-assoc"/>
</dbReference>
<dbReference type="EMBL" id="ML212080">
    <property type="protein sequence ID" value="TFK79313.1"/>
    <property type="molecule type" value="Genomic_DNA"/>
</dbReference>
<evidence type="ECO:0000313" key="4">
    <source>
        <dbReference type="Proteomes" id="UP000308197"/>
    </source>
</evidence>
<feature type="domain" description="CxC2-like cysteine cluster KDZ transposase-associated" evidence="2">
    <location>
        <begin position="108"/>
        <end position="214"/>
    </location>
</feature>
<evidence type="ECO:0000256" key="1">
    <source>
        <dbReference type="SAM" id="MobiDB-lite"/>
    </source>
</evidence>
<dbReference type="InParanoid" id="A0A5C3P0P1"/>
<feature type="region of interest" description="Disordered" evidence="1">
    <location>
        <begin position="1"/>
        <end position="31"/>
    </location>
</feature>
<organism evidence="3 4">
    <name type="scientific">Polyporus arcularius HHB13444</name>
    <dbReference type="NCBI Taxonomy" id="1314778"/>
    <lineage>
        <taxon>Eukaryota</taxon>
        <taxon>Fungi</taxon>
        <taxon>Dikarya</taxon>
        <taxon>Basidiomycota</taxon>
        <taxon>Agaricomycotina</taxon>
        <taxon>Agaricomycetes</taxon>
        <taxon>Polyporales</taxon>
        <taxon>Polyporaceae</taxon>
        <taxon>Polyporus</taxon>
    </lineage>
</organism>
<proteinExistence type="predicted"/>
<dbReference type="STRING" id="1314778.A0A5C3P0P1"/>
<dbReference type="AlphaFoldDB" id="A0A5C3P0P1"/>
<evidence type="ECO:0000313" key="3">
    <source>
        <dbReference type="EMBL" id="TFK79313.1"/>
    </source>
</evidence>
<dbReference type="Pfam" id="PF18803">
    <property type="entry name" value="CxC2"/>
    <property type="match status" value="1"/>
</dbReference>
<dbReference type="InterPro" id="IPR040521">
    <property type="entry name" value="KDZ"/>
</dbReference>
<gene>
    <name evidence="3" type="ORF">K466DRAFT_579220</name>
</gene>